<gene>
    <name evidence="1" type="ORF">ACFYM3_16215</name>
</gene>
<evidence type="ECO:0000313" key="1">
    <source>
        <dbReference type="EMBL" id="MFE9226148.1"/>
    </source>
</evidence>
<protein>
    <submittedName>
        <fullName evidence="1">Uncharacterized protein</fullName>
    </submittedName>
</protein>
<dbReference type="Proteomes" id="UP001601288">
    <property type="component" value="Unassembled WGS sequence"/>
</dbReference>
<dbReference type="RefSeq" id="WP_358278760.1">
    <property type="nucleotide sequence ID" value="NZ_JBEYGJ010000003.1"/>
</dbReference>
<dbReference type="EMBL" id="JBIAFP010000008">
    <property type="protein sequence ID" value="MFE9226148.1"/>
    <property type="molecule type" value="Genomic_DNA"/>
</dbReference>
<comment type="caution">
    <text evidence="1">The sequence shown here is derived from an EMBL/GenBank/DDBJ whole genome shotgun (WGS) entry which is preliminary data.</text>
</comment>
<reference evidence="1 2" key="1">
    <citation type="submission" date="2024-10" db="EMBL/GenBank/DDBJ databases">
        <title>The Natural Products Discovery Center: Release of the First 8490 Sequenced Strains for Exploring Actinobacteria Biosynthetic Diversity.</title>
        <authorList>
            <person name="Kalkreuter E."/>
            <person name="Kautsar S.A."/>
            <person name="Yang D."/>
            <person name="Bader C.D."/>
            <person name="Teijaro C.N."/>
            <person name="Fluegel L."/>
            <person name="Davis C.M."/>
            <person name="Simpson J.R."/>
            <person name="Lauterbach L."/>
            <person name="Steele A.D."/>
            <person name="Gui C."/>
            <person name="Meng S."/>
            <person name="Li G."/>
            <person name="Viehrig K."/>
            <person name="Ye F."/>
            <person name="Su P."/>
            <person name="Kiefer A.F."/>
            <person name="Nichols A."/>
            <person name="Cepeda A.J."/>
            <person name="Yan W."/>
            <person name="Fan B."/>
            <person name="Jiang Y."/>
            <person name="Adhikari A."/>
            <person name="Zheng C.-J."/>
            <person name="Schuster L."/>
            <person name="Cowan T.M."/>
            <person name="Smanski M.J."/>
            <person name="Chevrette M.G."/>
            <person name="De Carvalho L.P.S."/>
            <person name="Shen B."/>
        </authorList>
    </citation>
    <scope>NUCLEOTIDE SEQUENCE [LARGE SCALE GENOMIC DNA]</scope>
    <source>
        <strain evidence="1 2">NPDC007066</strain>
    </source>
</reference>
<name>A0ABW6LCK5_9ACTN</name>
<proteinExistence type="predicted"/>
<sequence>MNINADEWNARYPVGTRAERVPVEQWTMLRLIRPPEPNPHPMPDDMDEWVASFVAATEGTAR</sequence>
<accession>A0ABW6LCK5</accession>
<evidence type="ECO:0000313" key="2">
    <source>
        <dbReference type="Proteomes" id="UP001601288"/>
    </source>
</evidence>
<keyword evidence="2" id="KW-1185">Reference proteome</keyword>
<organism evidence="1 2">
    <name type="scientific">Streptomyces massasporeus</name>
    <dbReference type="NCBI Taxonomy" id="67324"/>
    <lineage>
        <taxon>Bacteria</taxon>
        <taxon>Bacillati</taxon>
        <taxon>Actinomycetota</taxon>
        <taxon>Actinomycetes</taxon>
        <taxon>Kitasatosporales</taxon>
        <taxon>Streptomycetaceae</taxon>
        <taxon>Streptomyces</taxon>
    </lineage>
</organism>